<dbReference type="InParanoid" id="A0A5N4AWL8"/>
<evidence type="ECO:0000256" key="2">
    <source>
        <dbReference type="ARBA" id="ARBA00023002"/>
    </source>
</evidence>
<keyword evidence="4" id="KW-1185">Reference proteome</keyword>
<dbReference type="OrthoDB" id="1510206at2759"/>
<evidence type="ECO:0000313" key="3">
    <source>
        <dbReference type="EMBL" id="KAB0801707.1"/>
    </source>
</evidence>
<dbReference type="SUPFAM" id="SSF51735">
    <property type="entry name" value="NAD(P)-binding Rossmann-fold domains"/>
    <property type="match status" value="1"/>
</dbReference>
<name>A0A5N4AWL8_PHOPY</name>
<dbReference type="AlphaFoldDB" id="A0A5N4AWL8"/>
<dbReference type="Gene3D" id="3.90.110.10">
    <property type="entry name" value="Lactate dehydrogenase/glycoside hydrolase, family 4, C-terminal"/>
    <property type="match status" value="1"/>
</dbReference>
<dbReference type="InterPro" id="IPR036291">
    <property type="entry name" value="NAD(P)-bd_dom_sf"/>
</dbReference>
<keyword evidence="2" id="KW-0560">Oxidoreductase</keyword>
<reference evidence="3 4" key="1">
    <citation type="journal article" date="2018" name="Elife">
        <title>Firefly genomes illuminate parallel origins of bioluminescence in beetles.</title>
        <authorList>
            <person name="Fallon T.R."/>
            <person name="Lower S.E."/>
            <person name="Chang C.H."/>
            <person name="Bessho-Uehara M."/>
            <person name="Martin G.J."/>
            <person name="Bewick A.J."/>
            <person name="Behringer M."/>
            <person name="Debat H.J."/>
            <person name="Wong I."/>
            <person name="Day J.C."/>
            <person name="Suvorov A."/>
            <person name="Silva C.J."/>
            <person name="Stanger-Hall K.F."/>
            <person name="Hall D.W."/>
            <person name="Schmitz R.J."/>
            <person name="Nelson D.R."/>
            <person name="Lewis S.M."/>
            <person name="Shigenobu S."/>
            <person name="Bybee S.M."/>
            <person name="Larracuente A.M."/>
            <person name="Oba Y."/>
            <person name="Weng J.K."/>
        </authorList>
    </citation>
    <scope>NUCLEOTIDE SEQUENCE [LARGE SCALE GENOMIC DNA]</scope>
    <source>
        <strain evidence="3">1611_PpyrPB1</strain>
        <tissue evidence="3">Whole body</tissue>
    </source>
</reference>
<accession>A0A5N4AWL8</accession>
<dbReference type="EMBL" id="VVIM01000002">
    <property type="protein sequence ID" value="KAB0801707.1"/>
    <property type="molecule type" value="Genomic_DNA"/>
</dbReference>
<dbReference type="Gene3D" id="3.40.50.720">
    <property type="entry name" value="NAD(P)-binding Rossmann-like Domain"/>
    <property type="match status" value="1"/>
</dbReference>
<protein>
    <recommendedName>
        <fullName evidence="5">Lactate/malate dehydrogenase C-terminal domain-containing protein</fullName>
    </recommendedName>
</protein>
<gene>
    <name evidence="3" type="ORF">PPYR_03893</name>
</gene>
<dbReference type="Proteomes" id="UP000327044">
    <property type="component" value="Unassembled WGS sequence"/>
</dbReference>
<organism evidence="3 4">
    <name type="scientific">Photinus pyralis</name>
    <name type="common">Common eastern firefly</name>
    <name type="synonym">Lampyris pyralis</name>
    <dbReference type="NCBI Taxonomy" id="7054"/>
    <lineage>
        <taxon>Eukaryota</taxon>
        <taxon>Metazoa</taxon>
        <taxon>Ecdysozoa</taxon>
        <taxon>Arthropoda</taxon>
        <taxon>Hexapoda</taxon>
        <taxon>Insecta</taxon>
        <taxon>Pterygota</taxon>
        <taxon>Neoptera</taxon>
        <taxon>Endopterygota</taxon>
        <taxon>Coleoptera</taxon>
        <taxon>Polyphaga</taxon>
        <taxon>Elateriformia</taxon>
        <taxon>Elateroidea</taxon>
        <taxon>Lampyridae</taxon>
        <taxon>Lampyrinae</taxon>
        <taxon>Photinus</taxon>
    </lineage>
</organism>
<evidence type="ECO:0000256" key="1">
    <source>
        <dbReference type="ARBA" id="ARBA00009613"/>
    </source>
</evidence>
<dbReference type="GO" id="GO:0006108">
    <property type="term" value="P:malate metabolic process"/>
    <property type="evidence" value="ECO:0007669"/>
    <property type="project" value="InterPro"/>
</dbReference>
<comment type="caution">
    <text evidence="3">The sequence shown here is derived from an EMBL/GenBank/DDBJ whole genome shotgun (WGS) entry which is preliminary data.</text>
</comment>
<dbReference type="GO" id="GO:0016616">
    <property type="term" value="F:oxidoreductase activity, acting on the CH-OH group of donors, NAD or NADP as acceptor"/>
    <property type="evidence" value="ECO:0007669"/>
    <property type="project" value="InterPro"/>
</dbReference>
<dbReference type="InterPro" id="IPR015955">
    <property type="entry name" value="Lactate_DH/Glyco_Ohase_4_C"/>
</dbReference>
<dbReference type="GO" id="GO:0016615">
    <property type="term" value="F:malate dehydrogenase activity"/>
    <property type="evidence" value="ECO:0007669"/>
    <property type="project" value="InterPro"/>
</dbReference>
<proteinExistence type="inferred from homology"/>
<evidence type="ECO:0008006" key="5">
    <source>
        <dbReference type="Google" id="ProtNLM"/>
    </source>
</evidence>
<dbReference type="SUPFAM" id="SSF56327">
    <property type="entry name" value="LDH C-terminal domain-like"/>
    <property type="match status" value="1"/>
</dbReference>
<comment type="similarity">
    <text evidence="1">Belongs to the LDH/MDH superfamily. MDH type 2 family.</text>
</comment>
<evidence type="ECO:0000313" key="4">
    <source>
        <dbReference type="Proteomes" id="UP000327044"/>
    </source>
</evidence>
<dbReference type="PANTHER" id="PTHR23382">
    <property type="entry name" value="MALATE DEHYDROGENASE"/>
    <property type="match status" value="1"/>
</dbReference>
<sequence>MVQFVIAGKPDCDAFVHVLHVARYLQEHLPRFKVHVIQKPGDTFESWLRSINEKNKWNHPCSPIIWKELTIRGGIPHYVGGVSEFWEYCYCYYGLLSPTRGETLKKLVDDNIQFYVHEKQKKKEIKKQVNKIGIFGIQNETLPLLLSELIKLPELQTTGGITIVLYDHFASEDLINDVTMDLRCVTEGYCKDLRVVHKLDQLMVDCQLLIILGDYTRKEGESEVDWYLRNLSCMYMLSDAVNSIINRNIKIIAALHGPVCFDVNVLVECCTTVRIGNIVGITSDVGLGAIKKAADFTGLNLSNIGGPPVWGYVGVNQFIDVKSAIVYSDMYRPYQRALKNKGGSTLPLGTVHPELRFLSYLIEDANEINIESIESRRTAQQLLNRHLVYSKVRATISVIKIWYAKEPTGDIISLGICSNGSFGIPAGLVFSQPSILKNNVWVPYEAFPTMEETKREILKLIDSSEEIHHLMDCVAPTSAAAY</sequence>
<dbReference type="InterPro" id="IPR010945">
    <property type="entry name" value="Malate_DH_type2"/>
</dbReference>